<comment type="subcellular location">
    <subcellularLocation>
        <location evidence="1">Secreted</location>
    </subcellularLocation>
</comment>
<keyword evidence="2" id="KW-0964">Secreted</keyword>
<dbReference type="SMART" id="SM00560">
    <property type="entry name" value="LamGL"/>
    <property type="match status" value="2"/>
</dbReference>
<feature type="region of interest" description="Disordered" evidence="5">
    <location>
        <begin position="686"/>
        <end position="708"/>
    </location>
</feature>
<dbReference type="InterPro" id="IPR013783">
    <property type="entry name" value="Ig-like_fold"/>
</dbReference>
<dbReference type="Gene3D" id="2.60.40.10">
    <property type="entry name" value="Immunoglobulins"/>
    <property type="match status" value="2"/>
</dbReference>
<evidence type="ECO:0000256" key="5">
    <source>
        <dbReference type="SAM" id="MobiDB-lite"/>
    </source>
</evidence>
<dbReference type="Proteomes" id="UP000555564">
    <property type="component" value="Unassembled WGS sequence"/>
</dbReference>
<accession>A0A7X0IGV5</accession>
<feature type="region of interest" description="Disordered" evidence="5">
    <location>
        <begin position="720"/>
        <end position="749"/>
    </location>
</feature>
<feature type="region of interest" description="Disordered" evidence="5">
    <location>
        <begin position="1"/>
        <end position="54"/>
    </location>
</feature>
<protein>
    <recommendedName>
        <fullName evidence="6">LamG-like jellyroll fold domain-containing protein</fullName>
    </recommendedName>
</protein>
<dbReference type="Pfam" id="PF13385">
    <property type="entry name" value="Laminin_G_3"/>
    <property type="match status" value="2"/>
</dbReference>
<dbReference type="Gene3D" id="2.60.40.1220">
    <property type="match status" value="1"/>
</dbReference>
<feature type="domain" description="LamG-like jellyroll fold" evidence="6">
    <location>
        <begin position="1328"/>
        <end position="1457"/>
    </location>
</feature>
<dbReference type="InterPro" id="IPR029476">
    <property type="entry name" value="DNase_NucA_NucB"/>
</dbReference>
<evidence type="ECO:0000259" key="6">
    <source>
        <dbReference type="SMART" id="SM00560"/>
    </source>
</evidence>
<dbReference type="Gene3D" id="2.60.120.200">
    <property type="match status" value="3"/>
</dbReference>
<dbReference type="PANTHER" id="PTHR47635:SF2">
    <property type="entry name" value="LAMG-LIKE JELLYROLL FOLD DOMAIN-CONTAINING PROTEIN"/>
    <property type="match status" value="1"/>
</dbReference>
<dbReference type="Pfam" id="PF24517">
    <property type="entry name" value="CBM96"/>
    <property type="match status" value="2"/>
</dbReference>
<dbReference type="SUPFAM" id="SSF49899">
    <property type="entry name" value="Concanavalin A-like lectins/glucanases"/>
    <property type="match status" value="2"/>
</dbReference>
<dbReference type="Pfam" id="PF14040">
    <property type="entry name" value="DNase_NucA_NucB"/>
    <property type="match status" value="1"/>
</dbReference>
<dbReference type="InterPro" id="IPR055372">
    <property type="entry name" value="CBM96"/>
</dbReference>
<gene>
    <name evidence="7" type="ORF">BJ992_004236</name>
</gene>
<dbReference type="InterPro" id="IPR006558">
    <property type="entry name" value="LamG-like"/>
</dbReference>
<dbReference type="PANTHER" id="PTHR47635">
    <property type="entry name" value="CUB DOMAIN-CONTAINING PROTEIN"/>
    <property type="match status" value="1"/>
</dbReference>
<dbReference type="NCBIfam" id="NF033679">
    <property type="entry name" value="DNRLRE_dom"/>
    <property type="match status" value="2"/>
</dbReference>
<dbReference type="EMBL" id="JACHIU010000001">
    <property type="protein sequence ID" value="MBB6474805.1"/>
    <property type="molecule type" value="Genomic_DNA"/>
</dbReference>
<feature type="compositionally biased region" description="Low complexity" evidence="5">
    <location>
        <begin position="1480"/>
        <end position="1490"/>
    </location>
</feature>
<reference evidence="7 8" key="1">
    <citation type="submission" date="2020-08" db="EMBL/GenBank/DDBJ databases">
        <title>Sequencing the genomes of 1000 actinobacteria strains.</title>
        <authorList>
            <person name="Klenk H.-P."/>
        </authorList>
    </citation>
    <scope>NUCLEOTIDE SEQUENCE [LARGE SCALE GENOMIC DNA]</scope>
    <source>
        <strain evidence="7 8">DSM 44936</strain>
    </source>
</reference>
<dbReference type="GO" id="GO:0005576">
    <property type="term" value="C:extracellular region"/>
    <property type="evidence" value="ECO:0007669"/>
    <property type="project" value="UniProtKB-SubCell"/>
</dbReference>
<keyword evidence="3" id="KW-0732">Signal</keyword>
<proteinExistence type="predicted"/>
<evidence type="ECO:0000313" key="7">
    <source>
        <dbReference type="EMBL" id="MBB6474805.1"/>
    </source>
</evidence>
<dbReference type="InterPro" id="IPR032812">
    <property type="entry name" value="SbsA_Ig"/>
</dbReference>
<evidence type="ECO:0000256" key="2">
    <source>
        <dbReference type="ARBA" id="ARBA00022525"/>
    </source>
</evidence>
<keyword evidence="8" id="KW-1185">Reference proteome</keyword>
<evidence type="ECO:0000256" key="1">
    <source>
        <dbReference type="ARBA" id="ARBA00004613"/>
    </source>
</evidence>
<feature type="region of interest" description="Disordered" evidence="5">
    <location>
        <begin position="1468"/>
        <end position="1490"/>
    </location>
</feature>
<dbReference type="GO" id="GO:0005975">
    <property type="term" value="P:carbohydrate metabolic process"/>
    <property type="evidence" value="ECO:0007669"/>
    <property type="project" value="UniProtKB-ARBA"/>
</dbReference>
<feature type="compositionally biased region" description="Polar residues" evidence="5">
    <location>
        <begin position="574"/>
        <end position="585"/>
    </location>
</feature>
<dbReference type="InterPro" id="IPR013320">
    <property type="entry name" value="ConA-like_dom_sf"/>
</dbReference>
<evidence type="ECO:0000313" key="8">
    <source>
        <dbReference type="Proteomes" id="UP000555564"/>
    </source>
</evidence>
<sequence>MLTMPLSLASVPASARQDSSPPPASSTPAATPKARESAPGTAAGKALAQAKKDKRRVEIESLRSESATFYANPDGKTIRMELHSKPIRVKISGDNNFTPIDTTLVEADGVIRPKAAKGNLVLSAGRDKTLLKSRAAGETATITTPSALPEPRLKGDTATYPGAYGKGRDLVVTANPAGFQQRITIAERPDGPVSFRVPVDLPKGLSFKKDAAGRPVIVGKDGKTLTEVRPTPVRDARAADAAAPIDAGKVGKAAVTLAGDGRTLVFTPDAAFLADPAVTFPVTLTAAVSDWWEGHTGQWQLGGMDTFVNNADYPDSWDNFSLDRILVGKSNSGSVRWRGYLRFPDIPDEFAGSTVQNADLILWNYYSNACGLSVGSGITARRVTSSWDELTLHWNSQPTVTSAGADSEYGAYSDTGCSGSMAHAWDLVHSLDDIVQAWVDGQPNYGIQLTAGNESDQTNWRRYRTDEAGGCKSAPLQDCQGRLHPPILTVDFLPRKLKLAYFSEVGPRRTTHPSLAEFAAKGEVLEEGETPETGDLTDEELQAMMEEQSVPAEVGPDDLLHQPDDDQWLEPEGQDQTPPTVTGTSPADGATLVPRDTTVRAVFSEPVWDAEVSVTDGAGTAVTGTVSLPDGSAEPVFTPAAPLAEGATYTVEITDAYDDEGNAMAPYSWSFTTSPPAAGHWKLDEGQGATAADSSGRGRDATLTGTAGWVPGKIGEALSNEPAQARLTASREAVRRSSPVEVPEETTESSVTYALPDGRTYRTDIAAGPVRTRQAGKWVPIDSTLVAADGVLRPRAGVAGVEFSLGGKGVFAKLVRPDGTEFALEWPGVLPRPQVKGDVATYVDAAGPGADLVVTALSTGFRHDVVLRRRPASAVEYRLPVRTDGLTLSEGGDGGLRLVTPKGKTAASAPKPVMWDTGTAGKPGRRKGEIVTELVAENGRQVLVLRPDAAFLADPATKYPVIVDPTTTLPTLSDVWISDYGVTGALTQSDDTLWVGTYTEDGVPGVERAYLKFDTTAITGANVSAATLSLNRVGAIGCGDSSSGIRAQRVTAGWTPGAITWSNKPATTSAGEQTLSDFTTCGATGTASWNASAFAQAWATGSPNYGIMLRGVDETVVGRPYYDRGFESNEGATKPSLSVTYTLGSAPAVADPVVLPAATVSGTTTATSLTPQLAATVSDTVNGSLTAEFEVEHDPADTTGGTGSIWAGSVTAVTSGSVAALTVPPGTLLAGQLVRWRVRAVNPGQSTSSVWSSWRTMRINPAAAPAPVSSPLAHWKLDETTGTTAADATGGPYPATLGGTAAWSGGLFGGAMTGGGASTSGPVPRTDQSFTISAWLRLADDTGAYEMARQMGNVKPAFSLGTNPSTRQLEFLVHTGDSSTATANGVRAGTVPVKRWFHVTGVYDRTAGRVTLYRDGQSIGTSTVPATWNAAGPLTFGRVLNGALDDVRVYQKALSATEVAAITAGSPAPDRTPVISQLQTDPGTPVTTTTPTLKARVSEPGGQALRAEFQVERDPAEGGGSLWTTGKDNVASGADATVTVPTGVLSDGWSVRWRARAVRGATSSPWSSWQTFTVDVPKPAIAGLQAVPSAVVGGVTVTTTLTPALRGTVSEPGAGQVRAEFQIEHDPGQGTGPIWAGTSSDVASGQMAQVTVPTGALTDGQQVRWRARAVAAGTSATSGWSAWRTLTVDVPGDGTAPVIDLLQVAPSAVNGGTVVTDSPAPALIGRAFSPDGGAARAEFEVEHHPDAPAGQGTGQIWTGAADDVASGGQASVTVPAGTLKDGHLVRWRARLVAAPGTSPWSPWRDLSVELADPVIAQLRVDPSETVGAKTVTTSLTPALKAQVSDPYGAGTHAEFELEHDPGAPAGQGSGLIWSGGSADVASGSDVSAAVPGGELSDGWQVRWRARAVTPSATSAWSPWQDLTVDIVQPGEEPLAATSQAVVDTGRSYSVAAWLRWDDKDGAYTVAEQRGTHQAPFRLGNDPDAGLVFTLTSADSASATVAGVLSGVEPPVGEWFHLAGVYDAGTGTATLYKDGTVIGSQVIGFPAWNAAAPMTLGTSMRGGIDDVRVYQAALKAAEVDGLYDAAAAPAFVAASGISVARPASAAPASRAAGPVTTAAATTFPYGRKTLQQCEDMREAADDGVLQFEDYWRPYTFCASRHHYFSWFIPTVDDGDIDGIEVRTLTFSATVVAHSYLGTWKPENSTVPSGVTPDGGGVNRHPNDLAVWVRIDDVDCYDDNGGCDEIMSLKVFHHPLRLGGQCQIIHGTSEAEDRHGERIFQVQNRIGRWEDLGDDGHYEHFVYRSFNTDSNSYHHLSKCHIRPWIEVEALDMDPTDPGRKVFSVALWDRPKHANGLRYDNGPSVRCDLSPSYVAYYGACVFSRVSRVYQMRRTDPAGAAKPMSQVARHIEDTWRTPLNTFPKYDFQRPRQPITQKLFPGSWVPGAGRSTAALHFLSPTVRTDDGKSTIRRRNKGMKDKVCTKDFTAAELVGKECDEYPFYSTWEGAAQGYKGTFAGKNPTWNFSIRPVDVTHNKNAGTDLQLFYAQYRFFNNDPYWISMN</sequence>
<organism evidence="7 8">
    <name type="scientific">Sphaerisporangium rubeum</name>
    <dbReference type="NCBI Taxonomy" id="321317"/>
    <lineage>
        <taxon>Bacteria</taxon>
        <taxon>Bacillati</taxon>
        <taxon>Actinomycetota</taxon>
        <taxon>Actinomycetes</taxon>
        <taxon>Streptosporangiales</taxon>
        <taxon>Streptosporangiaceae</taxon>
        <taxon>Sphaerisporangium</taxon>
    </lineage>
</organism>
<evidence type="ECO:0000256" key="4">
    <source>
        <dbReference type="ARBA" id="ARBA00023157"/>
    </source>
</evidence>
<dbReference type="InterPro" id="IPR014755">
    <property type="entry name" value="Cu-Rt/internalin_Ig-like"/>
</dbReference>
<dbReference type="Pfam" id="PF13205">
    <property type="entry name" value="Big_5"/>
    <property type="match status" value="1"/>
</dbReference>
<keyword evidence="4" id="KW-1015">Disulfide bond</keyword>
<feature type="domain" description="LamG-like jellyroll fold" evidence="6">
    <location>
        <begin position="1946"/>
        <end position="2076"/>
    </location>
</feature>
<evidence type="ECO:0000256" key="3">
    <source>
        <dbReference type="ARBA" id="ARBA00022729"/>
    </source>
</evidence>
<feature type="region of interest" description="Disordered" evidence="5">
    <location>
        <begin position="554"/>
        <end position="592"/>
    </location>
</feature>
<comment type="caution">
    <text evidence="7">The sequence shown here is derived from an EMBL/GenBank/DDBJ whole genome shotgun (WGS) entry which is preliminary data.</text>
</comment>
<name>A0A7X0IGV5_9ACTN</name>